<dbReference type="Proteomes" id="UP000708208">
    <property type="component" value="Unassembled WGS sequence"/>
</dbReference>
<dbReference type="SMART" id="SM00175">
    <property type="entry name" value="RAB"/>
    <property type="match status" value="1"/>
</dbReference>
<dbReference type="GO" id="GO:0005246">
    <property type="term" value="F:calcium channel regulator activity"/>
    <property type="evidence" value="ECO:0007669"/>
    <property type="project" value="TreeGrafter"/>
</dbReference>
<feature type="region of interest" description="Disordered" evidence="2">
    <location>
        <begin position="30"/>
        <end position="105"/>
    </location>
</feature>
<dbReference type="GO" id="GO:0005525">
    <property type="term" value="F:GTP binding"/>
    <property type="evidence" value="ECO:0007669"/>
    <property type="project" value="InterPro"/>
</dbReference>
<evidence type="ECO:0000256" key="1">
    <source>
        <dbReference type="ARBA" id="ARBA00022553"/>
    </source>
</evidence>
<dbReference type="Pfam" id="PF00071">
    <property type="entry name" value="Ras"/>
    <property type="match status" value="1"/>
</dbReference>
<dbReference type="GO" id="GO:0003924">
    <property type="term" value="F:GTPase activity"/>
    <property type="evidence" value="ECO:0007669"/>
    <property type="project" value="InterPro"/>
</dbReference>
<dbReference type="OrthoDB" id="5239715at2759"/>
<dbReference type="InterPro" id="IPR051641">
    <property type="entry name" value="RGK_GTP-binding_reg"/>
</dbReference>
<evidence type="ECO:0008006" key="5">
    <source>
        <dbReference type="Google" id="ProtNLM"/>
    </source>
</evidence>
<evidence type="ECO:0000256" key="2">
    <source>
        <dbReference type="SAM" id="MobiDB-lite"/>
    </source>
</evidence>
<gene>
    <name evidence="3" type="ORF">AFUS01_LOCUS44975</name>
</gene>
<proteinExistence type="predicted"/>
<dbReference type="PANTHER" id="PTHR45775:SF1">
    <property type="entry name" value="RAD, GEM_KIR FAMILY MEMBER 3, ISOFORM E"/>
    <property type="match status" value="1"/>
</dbReference>
<comment type="caution">
    <text evidence="3">The sequence shown here is derived from an EMBL/GenBank/DDBJ whole genome shotgun (WGS) entry which is preliminary data.</text>
</comment>
<dbReference type="InterPro" id="IPR001806">
    <property type="entry name" value="Small_GTPase"/>
</dbReference>
<evidence type="ECO:0000313" key="3">
    <source>
        <dbReference type="EMBL" id="CAG7835631.1"/>
    </source>
</evidence>
<evidence type="ECO:0000313" key="4">
    <source>
        <dbReference type="Proteomes" id="UP000708208"/>
    </source>
</evidence>
<reference evidence="3" key="1">
    <citation type="submission" date="2021-06" db="EMBL/GenBank/DDBJ databases">
        <authorList>
            <person name="Hodson N. C."/>
            <person name="Mongue J. A."/>
            <person name="Jaron S. K."/>
        </authorList>
    </citation>
    <scope>NUCLEOTIDE SEQUENCE</scope>
</reference>
<feature type="non-terminal residue" evidence="3">
    <location>
        <position position="316"/>
    </location>
</feature>
<dbReference type="PROSITE" id="PS51421">
    <property type="entry name" value="RAS"/>
    <property type="match status" value="1"/>
</dbReference>
<dbReference type="AlphaFoldDB" id="A0A8J2LQI4"/>
<dbReference type="PROSITE" id="PS51419">
    <property type="entry name" value="RAB"/>
    <property type="match status" value="1"/>
</dbReference>
<protein>
    <recommendedName>
        <fullName evidence="5">GTP-binding protein REM 1</fullName>
    </recommendedName>
</protein>
<dbReference type="FunFam" id="3.40.50.300:FF:000664">
    <property type="entry name" value="Uncharacterized protein, isoform B"/>
    <property type="match status" value="1"/>
</dbReference>
<dbReference type="SMART" id="SM00173">
    <property type="entry name" value="RAS"/>
    <property type="match status" value="1"/>
</dbReference>
<keyword evidence="1" id="KW-0597">Phosphoprotein</keyword>
<accession>A0A8J2LQI4</accession>
<sequence>DSVVQGPKQGRQNPIRRYLLIRIVNRGDSFRRRRSRSNSLIPTPTTPEPQRNGPFTSEDGLLLPSNVCGDSSSSRSPMPSPKSPMRPSSTMASPTAGHGDHDVNGHRVSMLGARGVGKTALISQFMTSECINAYDHDRQNDVEGEETVSVMLDGEESELTFFKMNNPKTELNRSDPPDAFVLVYSVVDRSSFQRAETELRRLQEWDFLRTKAVVLVANKIDLARSRAVSTQDGRCLAVSFRVKFMEISVGINHNVDELLVGILHQIRLKGTQTGNQESWCKHRGILRASVKARQMLTWLLGKEDAKFKNCENLHIL</sequence>
<organism evidence="3 4">
    <name type="scientific">Allacma fusca</name>
    <dbReference type="NCBI Taxonomy" id="39272"/>
    <lineage>
        <taxon>Eukaryota</taxon>
        <taxon>Metazoa</taxon>
        <taxon>Ecdysozoa</taxon>
        <taxon>Arthropoda</taxon>
        <taxon>Hexapoda</taxon>
        <taxon>Collembola</taxon>
        <taxon>Symphypleona</taxon>
        <taxon>Sminthuridae</taxon>
        <taxon>Allacma</taxon>
    </lineage>
</organism>
<dbReference type="PANTHER" id="PTHR45775">
    <property type="entry name" value="RAD, GEM/KIR FAMILY MEMBER 2, ISOFORM C"/>
    <property type="match status" value="1"/>
</dbReference>
<name>A0A8J2LQI4_9HEXA</name>
<dbReference type="GO" id="GO:0005886">
    <property type="term" value="C:plasma membrane"/>
    <property type="evidence" value="ECO:0007669"/>
    <property type="project" value="TreeGrafter"/>
</dbReference>
<keyword evidence="4" id="KW-1185">Reference proteome</keyword>
<dbReference type="EMBL" id="CAJVCH010570697">
    <property type="protein sequence ID" value="CAG7835631.1"/>
    <property type="molecule type" value="Genomic_DNA"/>
</dbReference>